<evidence type="ECO:0000313" key="3">
    <source>
        <dbReference type="Proteomes" id="UP000297245"/>
    </source>
</evidence>
<proteinExistence type="predicted"/>
<name>A0A4S8LR85_DENBC</name>
<feature type="region of interest" description="Disordered" evidence="1">
    <location>
        <begin position="1"/>
        <end position="82"/>
    </location>
</feature>
<gene>
    <name evidence="2" type="ORF">K435DRAFT_862917</name>
</gene>
<protein>
    <submittedName>
        <fullName evidence="2">Uncharacterized protein</fullName>
    </submittedName>
</protein>
<accession>A0A4S8LR85</accession>
<reference evidence="2 3" key="1">
    <citation type="journal article" date="2019" name="Nat. Ecol. Evol.">
        <title>Megaphylogeny resolves global patterns of mushroom evolution.</title>
        <authorList>
            <person name="Varga T."/>
            <person name="Krizsan K."/>
            <person name="Foldi C."/>
            <person name="Dima B."/>
            <person name="Sanchez-Garcia M."/>
            <person name="Sanchez-Ramirez S."/>
            <person name="Szollosi G.J."/>
            <person name="Szarkandi J.G."/>
            <person name="Papp V."/>
            <person name="Albert L."/>
            <person name="Andreopoulos W."/>
            <person name="Angelini C."/>
            <person name="Antonin V."/>
            <person name="Barry K.W."/>
            <person name="Bougher N.L."/>
            <person name="Buchanan P."/>
            <person name="Buyck B."/>
            <person name="Bense V."/>
            <person name="Catcheside P."/>
            <person name="Chovatia M."/>
            <person name="Cooper J."/>
            <person name="Damon W."/>
            <person name="Desjardin D."/>
            <person name="Finy P."/>
            <person name="Geml J."/>
            <person name="Haridas S."/>
            <person name="Hughes K."/>
            <person name="Justo A."/>
            <person name="Karasinski D."/>
            <person name="Kautmanova I."/>
            <person name="Kiss B."/>
            <person name="Kocsube S."/>
            <person name="Kotiranta H."/>
            <person name="LaButti K.M."/>
            <person name="Lechner B.E."/>
            <person name="Liimatainen K."/>
            <person name="Lipzen A."/>
            <person name="Lukacs Z."/>
            <person name="Mihaltcheva S."/>
            <person name="Morgado L.N."/>
            <person name="Niskanen T."/>
            <person name="Noordeloos M.E."/>
            <person name="Ohm R.A."/>
            <person name="Ortiz-Santana B."/>
            <person name="Ovrebo C."/>
            <person name="Racz N."/>
            <person name="Riley R."/>
            <person name="Savchenko A."/>
            <person name="Shiryaev A."/>
            <person name="Soop K."/>
            <person name="Spirin V."/>
            <person name="Szebenyi C."/>
            <person name="Tomsovsky M."/>
            <person name="Tulloss R.E."/>
            <person name="Uehling J."/>
            <person name="Grigoriev I.V."/>
            <person name="Vagvolgyi C."/>
            <person name="Papp T."/>
            <person name="Martin F.M."/>
            <person name="Miettinen O."/>
            <person name="Hibbett D.S."/>
            <person name="Nagy L.G."/>
        </authorList>
    </citation>
    <scope>NUCLEOTIDE SEQUENCE [LARGE SCALE GENOMIC DNA]</scope>
    <source>
        <strain evidence="2 3">CBS 962.96</strain>
    </source>
</reference>
<organism evidence="2 3">
    <name type="scientific">Dendrothele bispora (strain CBS 962.96)</name>
    <dbReference type="NCBI Taxonomy" id="1314807"/>
    <lineage>
        <taxon>Eukaryota</taxon>
        <taxon>Fungi</taxon>
        <taxon>Dikarya</taxon>
        <taxon>Basidiomycota</taxon>
        <taxon>Agaricomycotina</taxon>
        <taxon>Agaricomycetes</taxon>
        <taxon>Agaricomycetidae</taxon>
        <taxon>Agaricales</taxon>
        <taxon>Agaricales incertae sedis</taxon>
        <taxon>Dendrothele</taxon>
    </lineage>
</organism>
<evidence type="ECO:0000313" key="2">
    <source>
        <dbReference type="EMBL" id="THU91989.1"/>
    </source>
</evidence>
<dbReference type="OrthoDB" id="3220614at2759"/>
<dbReference type="Proteomes" id="UP000297245">
    <property type="component" value="Unassembled WGS sequence"/>
</dbReference>
<evidence type="ECO:0000256" key="1">
    <source>
        <dbReference type="SAM" id="MobiDB-lite"/>
    </source>
</evidence>
<sequence length="245" mass="27314">MPNKKLSKHKSKAGTSNRRAKSPEKPNPHKSRCIIVSDDNGSEPSSDADNEGSDDSRKKRPKLLSITDRLKGNKRPRIRDPDKRLGLDSFKNRARWLASCHSPSIPWLNVLAAGLERDGVIEEDSMGKVTANEKQRLVVHNELLHIYDLLQDDLPDFQQDIEAVIEDGSIGCLMNESGGDAISQDIRKMKDAVLPWLSDVLGGGLNPPIEPNVDKYKTRGFNHPDLARLLCTPIKLPIFDKDPDT</sequence>
<keyword evidence="3" id="KW-1185">Reference proteome</keyword>
<feature type="compositionally biased region" description="Basic residues" evidence="1">
    <location>
        <begin position="1"/>
        <end position="12"/>
    </location>
</feature>
<dbReference type="InterPro" id="IPR046521">
    <property type="entry name" value="DUF6698"/>
</dbReference>
<dbReference type="Pfam" id="PF20414">
    <property type="entry name" value="DUF6698"/>
    <property type="match status" value="1"/>
</dbReference>
<dbReference type="EMBL" id="ML179292">
    <property type="protein sequence ID" value="THU91989.1"/>
    <property type="molecule type" value="Genomic_DNA"/>
</dbReference>
<dbReference type="AlphaFoldDB" id="A0A4S8LR85"/>